<keyword evidence="4" id="KW-1185">Reference proteome</keyword>
<name>A0ABW3SVI6_9BACT</name>
<keyword evidence="2" id="KW-0812">Transmembrane</keyword>
<dbReference type="InterPro" id="IPR035235">
    <property type="entry name" value="DUF5343"/>
</dbReference>
<comment type="caution">
    <text evidence="3">The sequence shown here is derived from an EMBL/GenBank/DDBJ whole genome shotgun (WGS) entry which is preliminary data.</text>
</comment>
<feature type="compositionally biased region" description="Polar residues" evidence="1">
    <location>
        <begin position="128"/>
        <end position="138"/>
    </location>
</feature>
<proteinExistence type="predicted"/>
<dbReference type="EMBL" id="JBHTLD010000503">
    <property type="protein sequence ID" value="MFD1188909.1"/>
    <property type="molecule type" value="Genomic_DNA"/>
</dbReference>
<evidence type="ECO:0000313" key="4">
    <source>
        <dbReference type="Proteomes" id="UP001597094"/>
    </source>
</evidence>
<dbReference type="Proteomes" id="UP001597094">
    <property type="component" value="Unassembled WGS sequence"/>
</dbReference>
<gene>
    <name evidence="3" type="ORF">ACFQ2O_22175</name>
</gene>
<feature type="region of interest" description="Disordered" evidence="1">
    <location>
        <begin position="127"/>
        <end position="160"/>
    </location>
</feature>
<sequence>WWSLRKKLHQTLPREISVNYLETALGLGPSAAKKYLSPIKKLGLIGDDGKPTDRAVKWRGDQKDYEAACNEMLDEIYPDELNDAIHDPREQKENIIKWFMNKLRIGNAAATNLASFYILIREADLSSEPESNGSISTKTDNKSKPKQKATPSNTKKDAISTIVSQPTTQEVQAKQNSRFQRLFKFHLDNFLSMMCIMVICIMVSADLVLRS</sequence>
<feature type="non-terminal residue" evidence="3">
    <location>
        <position position="211"/>
    </location>
</feature>
<reference evidence="4" key="1">
    <citation type="journal article" date="2019" name="Int. J. Syst. Evol. Microbiol.">
        <title>The Global Catalogue of Microorganisms (GCM) 10K type strain sequencing project: providing services to taxonomists for standard genome sequencing and annotation.</title>
        <authorList>
            <consortium name="The Broad Institute Genomics Platform"/>
            <consortium name="The Broad Institute Genome Sequencing Center for Infectious Disease"/>
            <person name="Wu L."/>
            <person name="Ma J."/>
        </authorList>
    </citation>
    <scope>NUCLEOTIDE SEQUENCE [LARGE SCALE GENOMIC DNA]</scope>
    <source>
        <strain evidence="4">JCM 31319</strain>
    </source>
</reference>
<keyword evidence="2" id="KW-1133">Transmembrane helix</keyword>
<accession>A0ABW3SVI6</accession>
<feature type="non-terminal residue" evidence="3">
    <location>
        <position position="1"/>
    </location>
</feature>
<evidence type="ECO:0000256" key="1">
    <source>
        <dbReference type="SAM" id="MobiDB-lite"/>
    </source>
</evidence>
<feature type="transmembrane region" description="Helical" evidence="2">
    <location>
        <begin position="190"/>
        <end position="209"/>
    </location>
</feature>
<dbReference type="RefSeq" id="WP_377533178.1">
    <property type="nucleotide sequence ID" value="NZ_JBHTLD010000503.1"/>
</dbReference>
<keyword evidence="2" id="KW-0472">Membrane</keyword>
<protein>
    <submittedName>
        <fullName evidence="3">DUF5343 domain-containing protein</fullName>
    </submittedName>
</protein>
<evidence type="ECO:0000313" key="3">
    <source>
        <dbReference type="EMBL" id="MFD1188909.1"/>
    </source>
</evidence>
<evidence type="ECO:0000256" key="2">
    <source>
        <dbReference type="SAM" id="Phobius"/>
    </source>
</evidence>
<organism evidence="3 4">
    <name type="scientific">Pontibacter rugosus</name>
    <dbReference type="NCBI Taxonomy" id="1745966"/>
    <lineage>
        <taxon>Bacteria</taxon>
        <taxon>Pseudomonadati</taxon>
        <taxon>Bacteroidota</taxon>
        <taxon>Cytophagia</taxon>
        <taxon>Cytophagales</taxon>
        <taxon>Hymenobacteraceae</taxon>
        <taxon>Pontibacter</taxon>
    </lineage>
</organism>
<dbReference type="Pfam" id="PF17278">
    <property type="entry name" value="DUF5343"/>
    <property type="match status" value="1"/>
</dbReference>